<proteinExistence type="predicted"/>
<dbReference type="EMBL" id="KV454315">
    <property type="protein sequence ID" value="ODQ68793.1"/>
    <property type="molecule type" value="Genomic_DNA"/>
</dbReference>
<accession>A0A1E3PTP9</accession>
<reference evidence="1 2" key="1">
    <citation type="journal article" date="2016" name="Proc. Natl. Acad. Sci. U.S.A.">
        <title>Comparative genomics of biotechnologically important yeasts.</title>
        <authorList>
            <person name="Riley R."/>
            <person name="Haridas S."/>
            <person name="Wolfe K.H."/>
            <person name="Lopes M.R."/>
            <person name="Hittinger C.T."/>
            <person name="Goeker M."/>
            <person name="Salamov A.A."/>
            <person name="Wisecaver J.H."/>
            <person name="Long T.M."/>
            <person name="Calvey C.H."/>
            <person name="Aerts A.L."/>
            <person name="Barry K.W."/>
            <person name="Choi C."/>
            <person name="Clum A."/>
            <person name="Coughlan A.Y."/>
            <person name="Deshpande S."/>
            <person name="Douglass A.P."/>
            <person name="Hanson S.J."/>
            <person name="Klenk H.-P."/>
            <person name="LaButti K.M."/>
            <person name="Lapidus A."/>
            <person name="Lindquist E.A."/>
            <person name="Lipzen A.M."/>
            <person name="Meier-Kolthoff J.P."/>
            <person name="Ohm R.A."/>
            <person name="Otillar R.P."/>
            <person name="Pangilinan J.L."/>
            <person name="Peng Y."/>
            <person name="Rokas A."/>
            <person name="Rosa C.A."/>
            <person name="Scheuner C."/>
            <person name="Sibirny A.A."/>
            <person name="Slot J.C."/>
            <person name="Stielow J.B."/>
            <person name="Sun H."/>
            <person name="Kurtzman C.P."/>
            <person name="Blackwell M."/>
            <person name="Grigoriev I.V."/>
            <person name="Jeffries T.W."/>
        </authorList>
    </citation>
    <scope>NUCLEOTIDE SEQUENCE [LARGE SCALE GENOMIC DNA]</scope>
    <source>
        <strain evidence="1 2">NRRL Y-11557</strain>
    </source>
</reference>
<dbReference type="AlphaFoldDB" id="A0A1E3PTP9"/>
<dbReference type="Proteomes" id="UP000094385">
    <property type="component" value="Unassembled WGS sequence"/>
</dbReference>
<name>A0A1E3PTP9_LIPST</name>
<gene>
    <name evidence="1" type="ORF">LIPSTDRAFT_121092</name>
</gene>
<evidence type="ECO:0000313" key="1">
    <source>
        <dbReference type="EMBL" id="ODQ68793.1"/>
    </source>
</evidence>
<evidence type="ECO:0000313" key="2">
    <source>
        <dbReference type="Proteomes" id="UP000094385"/>
    </source>
</evidence>
<protein>
    <submittedName>
        <fullName evidence="1">Uncharacterized protein</fullName>
    </submittedName>
</protein>
<sequence length="353" mass="39283">MPWVVHMGKDQPLDDETRTFLMQTRAAQAHPATVFSAHERIFGSSNDLLPADAPWHPWAPWADSRHLLINGVGMRILADTLPAVLAHSGVRVLPSFSSLAPTRFWVLGQAVLGGPQTGGAGLGMDSRGHPFQGLKLTLPLTALPDAVDRGMQKLEYYSHRGKTPPSVRDYIAAVRTYINSVDFASHVELRAFVLYSYLLTLQPQDLPRASAQEGHGMTAYERSRGKRNKDMWRAVFLYKCMFVYFFQREPIPAASLAACKDFNEHYSTYHISVLLIQATGVITGPANCRTDRLVLKPRQEIERRLDAATVSLQAGRTTAVREVYQGLGRDQGDNSDMLVYALAMLRGELADNY</sequence>
<keyword evidence="2" id="KW-1185">Reference proteome</keyword>
<organism evidence="1 2">
    <name type="scientific">Lipomyces starkeyi NRRL Y-11557</name>
    <dbReference type="NCBI Taxonomy" id="675824"/>
    <lineage>
        <taxon>Eukaryota</taxon>
        <taxon>Fungi</taxon>
        <taxon>Dikarya</taxon>
        <taxon>Ascomycota</taxon>
        <taxon>Saccharomycotina</taxon>
        <taxon>Lipomycetes</taxon>
        <taxon>Lipomycetales</taxon>
        <taxon>Lipomycetaceae</taxon>
        <taxon>Lipomyces</taxon>
    </lineage>
</organism>